<feature type="transmembrane region" description="Helical" evidence="2">
    <location>
        <begin position="48"/>
        <end position="69"/>
    </location>
</feature>
<dbReference type="InterPro" id="IPR024399">
    <property type="entry name" value="DUF2628"/>
</dbReference>
<keyword evidence="2" id="KW-0472">Membrane</keyword>
<organism evidence="3 4">
    <name type="scientific">Maritalea porphyrae</name>
    <dbReference type="NCBI Taxonomy" id="880732"/>
    <lineage>
        <taxon>Bacteria</taxon>
        <taxon>Pseudomonadati</taxon>
        <taxon>Pseudomonadota</taxon>
        <taxon>Alphaproteobacteria</taxon>
        <taxon>Hyphomicrobiales</taxon>
        <taxon>Devosiaceae</taxon>
        <taxon>Maritalea</taxon>
    </lineage>
</organism>
<reference evidence="3" key="2">
    <citation type="submission" date="2023-01" db="EMBL/GenBank/DDBJ databases">
        <title>Draft genome sequence of Maritalea porphyrae strain NBRC 107169.</title>
        <authorList>
            <person name="Sun Q."/>
            <person name="Mori K."/>
        </authorList>
    </citation>
    <scope>NUCLEOTIDE SEQUENCE</scope>
    <source>
        <strain evidence="3">NBRC 107169</strain>
    </source>
</reference>
<feature type="transmembrane region" description="Helical" evidence="2">
    <location>
        <begin position="75"/>
        <end position="96"/>
    </location>
</feature>
<reference evidence="3" key="1">
    <citation type="journal article" date="2014" name="Int. J. Syst. Evol. Microbiol.">
        <title>Complete genome of a new Firmicutes species belonging to the dominant human colonic microbiota ('Ruminococcus bicirculans') reveals two chromosomes and a selective capacity to utilize plant glucans.</title>
        <authorList>
            <consortium name="NISC Comparative Sequencing Program"/>
            <person name="Wegmann U."/>
            <person name="Louis P."/>
            <person name="Goesmann A."/>
            <person name="Henrissat B."/>
            <person name="Duncan S.H."/>
            <person name="Flint H.J."/>
        </authorList>
    </citation>
    <scope>NUCLEOTIDE SEQUENCE</scope>
    <source>
        <strain evidence="3">NBRC 107169</strain>
    </source>
</reference>
<comment type="caution">
    <text evidence="3">The sequence shown here is derived from an EMBL/GenBank/DDBJ whole genome shotgun (WGS) entry which is preliminary data.</text>
</comment>
<evidence type="ECO:0008006" key="5">
    <source>
        <dbReference type="Google" id="ProtNLM"/>
    </source>
</evidence>
<feature type="region of interest" description="Disordered" evidence="1">
    <location>
        <begin position="128"/>
        <end position="162"/>
    </location>
</feature>
<sequence>MSLFAIYAKPAAPDLPQTLANEEVEVIKDRFSIFACLLTPIWCVWHKLWLELVAYVGVAFVLGFVAFFVGESASAWVGFLVAVLIGLEASSIRGYALQRKGYLFKGGVLAQSARDAEWCYVAGQLDQPTKKASETPPSTSDQAPTNISTTLLSNERPSGAIQ</sequence>
<gene>
    <name evidence="3" type="ORF">GCM10007879_11170</name>
</gene>
<keyword evidence="2" id="KW-0812">Transmembrane</keyword>
<evidence type="ECO:0000256" key="1">
    <source>
        <dbReference type="SAM" id="MobiDB-lite"/>
    </source>
</evidence>
<keyword evidence="4" id="KW-1185">Reference proteome</keyword>
<evidence type="ECO:0000313" key="4">
    <source>
        <dbReference type="Proteomes" id="UP001161405"/>
    </source>
</evidence>
<dbReference type="EMBL" id="BSNI01000002">
    <property type="protein sequence ID" value="GLQ16868.1"/>
    <property type="molecule type" value="Genomic_DNA"/>
</dbReference>
<feature type="compositionally biased region" description="Polar residues" evidence="1">
    <location>
        <begin position="135"/>
        <end position="162"/>
    </location>
</feature>
<evidence type="ECO:0000313" key="3">
    <source>
        <dbReference type="EMBL" id="GLQ16868.1"/>
    </source>
</evidence>
<accession>A0ABQ5UQI9</accession>
<proteinExistence type="predicted"/>
<protein>
    <recommendedName>
        <fullName evidence="5">DUF2628 domain-containing protein</fullName>
    </recommendedName>
</protein>
<dbReference type="Pfam" id="PF10947">
    <property type="entry name" value="DUF2628"/>
    <property type="match status" value="1"/>
</dbReference>
<name>A0ABQ5UQI9_9HYPH</name>
<dbReference type="RefSeq" id="WP_284362648.1">
    <property type="nucleotide sequence ID" value="NZ_BSNI01000002.1"/>
</dbReference>
<keyword evidence="2" id="KW-1133">Transmembrane helix</keyword>
<dbReference type="Proteomes" id="UP001161405">
    <property type="component" value="Unassembled WGS sequence"/>
</dbReference>
<evidence type="ECO:0000256" key="2">
    <source>
        <dbReference type="SAM" id="Phobius"/>
    </source>
</evidence>